<dbReference type="KEGG" id="pda:103712939"/>
<feature type="region of interest" description="Disordered" evidence="1">
    <location>
        <begin position="280"/>
        <end position="300"/>
    </location>
</feature>
<dbReference type="OrthoDB" id="607790at2759"/>
<dbReference type="InterPro" id="IPR044679">
    <property type="entry name" value="PWWP2-like"/>
</dbReference>
<organism evidence="3 4">
    <name type="scientific">Phoenix dactylifera</name>
    <name type="common">Date palm</name>
    <dbReference type="NCBI Taxonomy" id="42345"/>
    <lineage>
        <taxon>Eukaryota</taxon>
        <taxon>Viridiplantae</taxon>
        <taxon>Streptophyta</taxon>
        <taxon>Embryophyta</taxon>
        <taxon>Tracheophyta</taxon>
        <taxon>Spermatophyta</taxon>
        <taxon>Magnoliopsida</taxon>
        <taxon>Liliopsida</taxon>
        <taxon>Arecaceae</taxon>
        <taxon>Coryphoideae</taxon>
        <taxon>Phoeniceae</taxon>
        <taxon>Phoenix</taxon>
    </lineage>
</organism>
<dbReference type="Pfam" id="PF00855">
    <property type="entry name" value="PWWP"/>
    <property type="match status" value="1"/>
</dbReference>
<keyword evidence="3" id="KW-1185">Reference proteome</keyword>
<evidence type="ECO:0000313" key="3">
    <source>
        <dbReference type="Proteomes" id="UP000228380"/>
    </source>
</evidence>
<dbReference type="GeneID" id="103712939"/>
<dbReference type="Gene3D" id="2.30.30.140">
    <property type="match status" value="1"/>
</dbReference>
<dbReference type="RefSeq" id="XP_008797875.2">
    <property type="nucleotide sequence ID" value="XM_008799653.4"/>
</dbReference>
<dbReference type="Proteomes" id="UP000228380">
    <property type="component" value="Chromosome 4"/>
</dbReference>
<dbReference type="CDD" id="cd05162">
    <property type="entry name" value="PWWP"/>
    <property type="match status" value="1"/>
</dbReference>
<dbReference type="PANTHER" id="PTHR33697">
    <property type="entry name" value="T17B22.17 PROTEIN-RELATED"/>
    <property type="match status" value="1"/>
</dbReference>
<reference evidence="3" key="1">
    <citation type="journal article" date="2019" name="Nat. Commun.">
        <title>Genome-wide association mapping of date palm fruit traits.</title>
        <authorList>
            <person name="Hazzouri K.M."/>
            <person name="Gros-Balthazard M."/>
            <person name="Flowers J.M."/>
            <person name="Copetti D."/>
            <person name="Lemansour A."/>
            <person name="Lebrun M."/>
            <person name="Masmoudi K."/>
            <person name="Ferrand S."/>
            <person name="Dhar M.I."/>
            <person name="Fresquez Z.A."/>
            <person name="Rosas U."/>
            <person name="Zhang J."/>
            <person name="Talag J."/>
            <person name="Lee S."/>
            <person name="Kudrna D."/>
            <person name="Powell R.F."/>
            <person name="Leitch I.J."/>
            <person name="Krueger R.R."/>
            <person name="Wing R.A."/>
            <person name="Amiri K.M.A."/>
            <person name="Purugganan M.D."/>
        </authorList>
    </citation>
    <scope>NUCLEOTIDE SEQUENCE [LARGE SCALE GENOMIC DNA]</scope>
    <source>
        <strain evidence="3">cv. Khalas</strain>
    </source>
</reference>
<dbReference type="PROSITE" id="PS50812">
    <property type="entry name" value="PWWP"/>
    <property type="match status" value="1"/>
</dbReference>
<evidence type="ECO:0000313" key="4">
    <source>
        <dbReference type="RefSeq" id="XP_008797875.2"/>
    </source>
</evidence>
<dbReference type="InterPro" id="IPR000313">
    <property type="entry name" value="PWWP_dom"/>
</dbReference>
<protein>
    <submittedName>
        <fullName evidence="4">Uncharacterized protein At1g51745</fullName>
    </submittedName>
</protein>
<dbReference type="PANTHER" id="PTHR33697:SF1">
    <property type="entry name" value="TUDOR_PWWP_MBT SUPERFAMILY PROTEIN"/>
    <property type="match status" value="1"/>
</dbReference>
<accession>A0A8B7CF00</accession>
<gene>
    <name evidence="4" type="primary">LOC103712939</name>
</gene>
<evidence type="ECO:0000256" key="1">
    <source>
        <dbReference type="SAM" id="MobiDB-lite"/>
    </source>
</evidence>
<dbReference type="AlphaFoldDB" id="A0A8B7CF00"/>
<sequence length="830" mass="91771">MGGDQDGCLKGIAASAGGLVWVRRRNGSWWPGRILGWDELPAKCLLPPRSGTPIKLLGREDGSMDWYNLEKSKRVKAFRCREYDECIERAKASAVCSKKKPANAGKYVRREDAILHALEIEKAYFSNRNQIKSGMKNSMAKTNSLVMQSKSMLGLNKQPGYAARKLSMLDENSALELSQSVLSFEQPNNPTASDMQLVPKKRWRTPNDSEDDATEGIKRMRDLQEIGLGMISKRKPNIDVQAKGYNELAFANNASLSESNIDNDLSSTCHINVRKDSCSSLKQKRSHVAPHENSRKKTRHSPLMKVRKGTRVIIPSYCHWGGGFAGHSSLQGETPKKLVAPKPAAKKGEFSVVSDNSPDCSGTSCEEALLDDCENTRNAIDGTHVQSEIKDSELSSMLEFIDDDCSDGLIDVPLLMEGNIDGDYLHLFRSYGSGNLHLHAADKQYNHCSQDRVISKFSEGLGESGFTGSGTHVNHTRQRIDKKGSERFPNGKKNLKYLRLNESMASESFGGRADWFGYSLKDKMQKDRLFVGSECKFGNNSYDESPTSDNRGQLVKCESVADVGDVPQAQTFPKLSCTNDVGPNFAGEQEAVQSAEAVNKLSNSSFARDIDAPFTVPISTILPRQSFANHHVHLPAFSRHQVPKPVRSLLMDSILFDVELNVQASYQGPHVPLVSLMSKLNGKAIVGHPISVEVLQDGATVAPVTRNEWCPITSNTGQSVRNRISRMGKLQPKEHTTQSHCNIQGKKTNHIKVKSPVMKKKSSKNKKSGFSPRKIRRLSSIAVDQKYKQEERKPMVEKIKGPAVACVPLRLVFSRINEALSCSGRPANVS</sequence>
<name>A0A8B7CF00_PHODC</name>
<evidence type="ECO:0000259" key="2">
    <source>
        <dbReference type="PROSITE" id="PS50812"/>
    </source>
</evidence>
<proteinExistence type="predicted"/>
<dbReference type="SUPFAM" id="SSF63748">
    <property type="entry name" value="Tudor/PWWP/MBT"/>
    <property type="match status" value="1"/>
</dbReference>
<reference evidence="4" key="2">
    <citation type="submission" date="2025-08" db="UniProtKB">
        <authorList>
            <consortium name="RefSeq"/>
        </authorList>
    </citation>
    <scope>IDENTIFICATION</scope>
    <source>
        <tissue evidence="4">Young leaves</tissue>
    </source>
</reference>
<feature type="domain" description="PWWP" evidence="2">
    <location>
        <begin position="16"/>
        <end position="71"/>
    </location>
</feature>